<keyword evidence="2" id="KW-1185">Reference proteome</keyword>
<evidence type="ECO:0000313" key="2">
    <source>
        <dbReference type="Proteomes" id="UP000692954"/>
    </source>
</evidence>
<gene>
    <name evidence="1" type="ORF">PSON_ATCC_30995.1.T0400080</name>
</gene>
<comment type="caution">
    <text evidence="1">The sequence shown here is derived from an EMBL/GenBank/DDBJ whole genome shotgun (WGS) entry which is preliminary data.</text>
</comment>
<reference evidence="1" key="1">
    <citation type="submission" date="2021-01" db="EMBL/GenBank/DDBJ databases">
        <authorList>
            <consortium name="Genoscope - CEA"/>
            <person name="William W."/>
        </authorList>
    </citation>
    <scope>NUCLEOTIDE SEQUENCE</scope>
</reference>
<dbReference type="EMBL" id="CAJJDN010000040">
    <property type="protein sequence ID" value="CAD8080124.1"/>
    <property type="molecule type" value="Genomic_DNA"/>
</dbReference>
<dbReference type="Proteomes" id="UP000692954">
    <property type="component" value="Unassembled WGS sequence"/>
</dbReference>
<protein>
    <submittedName>
        <fullName evidence="1">Uncharacterized protein</fullName>
    </submittedName>
</protein>
<sequence>MTSNKTNPNYQNYQKIHQILNNQAQSSPFQHFRQNSHNIKLCHSPEHNQETPLNLTKKTNNLNNINKNLTQFKLCHHKHESLNFEPFQFNNDIKLQKFTQIKSSRSSKINHFDLSKQINKINNCKQENITETIQTHTQFQNKERYDEKILDLLLLDTIELKKILTVNKEEPLKKQRFKPKITYISNTKALPHDFFFTQ</sequence>
<dbReference type="AlphaFoldDB" id="A0A8S1MYN7"/>
<evidence type="ECO:0000313" key="1">
    <source>
        <dbReference type="EMBL" id="CAD8080124.1"/>
    </source>
</evidence>
<dbReference type="OrthoDB" id="294121at2759"/>
<name>A0A8S1MYN7_9CILI</name>
<proteinExistence type="predicted"/>
<organism evidence="1 2">
    <name type="scientific">Paramecium sonneborni</name>
    <dbReference type="NCBI Taxonomy" id="65129"/>
    <lineage>
        <taxon>Eukaryota</taxon>
        <taxon>Sar</taxon>
        <taxon>Alveolata</taxon>
        <taxon>Ciliophora</taxon>
        <taxon>Intramacronucleata</taxon>
        <taxon>Oligohymenophorea</taxon>
        <taxon>Peniculida</taxon>
        <taxon>Parameciidae</taxon>
        <taxon>Paramecium</taxon>
    </lineage>
</organism>
<accession>A0A8S1MYN7</accession>